<evidence type="ECO:0000313" key="2">
    <source>
        <dbReference type="Proteomes" id="UP000614490"/>
    </source>
</evidence>
<comment type="caution">
    <text evidence="1">The sequence shown here is derived from an EMBL/GenBank/DDBJ whole genome shotgun (WGS) entry which is preliminary data.</text>
</comment>
<dbReference type="RefSeq" id="WP_197317666.1">
    <property type="nucleotide sequence ID" value="NZ_JADZSC010000002.1"/>
</dbReference>
<name>A0A931HX80_9BACI</name>
<sequence>MDRETLHQHILTLKGKICSGQIQYNQFEDHLTPHLDAVKLKEDGIVDESTISQTLRILLDSVNRP</sequence>
<proteinExistence type="predicted"/>
<evidence type="ECO:0000313" key="1">
    <source>
        <dbReference type="EMBL" id="MBH0231069.1"/>
    </source>
</evidence>
<keyword evidence="2" id="KW-1185">Reference proteome</keyword>
<dbReference type="Proteomes" id="UP000614490">
    <property type="component" value="Unassembled WGS sequence"/>
</dbReference>
<protein>
    <submittedName>
        <fullName evidence="1">Uncharacterized protein</fullName>
    </submittedName>
</protein>
<organism evidence="1 2">
    <name type="scientific">Halobacillus yeomjeoni</name>
    <dbReference type="NCBI Taxonomy" id="311194"/>
    <lineage>
        <taxon>Bacteria</taxon>
        <taxon>Bacillati</taxon>
        <taxon>Bacillota</taxon>
        <taxon>Bacilli</taxon>
        <taxon>Bacillales</taxon>
        <taxon>Bacillaceae</taxon>
        <taxon>Halobacillus</taxon>
    </lineage>
</organism>
<reference evidence="1 2" key="1">
    <citation type="journal article" date="2005" name="Int. J. Syst. Evol. Microbiol.">
        <title>Halobacillus yeomjeoni sp. nov., isolated from a marine solar saltern in Korea.</title>
        <authorList>
            <person name="Yoon J.H."/>
            <person name="Kang S.J."/>
            <person name="Lee C.H."/>
            <person name="Oh H.W."/>
            <person name="Oh T.K."/>
        </authorList>
    </citation>
    <scope>NUCLEOTIDE SEQUENCE [LARGE SCALE GENOMIC DNA]</scope>
    <source>
        <strain evidence="1 2">KCTC 3957</strain>
    </source>
</reference>
<accession>A0A931HX80</accession>
<dbReference type="EMBL" id="JADZSC010000002">
    <property type="protein sequence ID" value="MBH0231069.1"/>
    <property type="molecule type" value="Genomic_DNA"/>
</dbReference>
<gene>
    <name evidence="1" type="ORF">H0267_12645</name>
</gene>
<dbReference type="AlphaFoldDB" id="A0A931HX80"/>